<comment type="caution">
    <text evidence="5">The sequence shown here is derived from an EMBL/GenBank/DDBJ whole genome shotgun (WGS) entry which is preliminary data.</text>
</comment>
<dbReference type="InterPro" id="IPR011515">
    <property type="entry name" value="Shugoshin_C"/>
</dbReference>
<feature type="compositionally biased region" description="Low complexity" evidence="3">
    <location>
        <begin position="358"/>
        <end position="379"/>
    </location>
</feature>
<reference evidence="5" key="1">
    <citation type="submission" date="2020-11" db="EMBL/GenBank/DDBJ databases">
        <authorList>
            <consortium name="DOE Joint Genome Institute"/>
            <person name="Ahrendt S."/>
            <person name="Riley R."/>
            <person name="Andreopoulos W."/>
            <person name="LaButti K."/>
            <person name="Pangilinan J."/>
            <person name="Ruiz-duenas F.J."/>
            <person name="Barrasa J.M."/>
            <person name="Sanchez-Garcia M."/>
            <person name="Camarero S."/>
            <person name="Miyauchi S."/>
            <person name="Serrano A."/>
            <person name="Linde D."/>
            <person name="Babiker R."/>
            <person name="Drula E."/>
            <person name="Ayuso-Fernandez I."/>
            <person name="Pacheco R."/>
            <person name="Padilla G."/>
            <person name="Ferreira P."/>
            <person name="Barriuso J."/>
            <person name="Kellner H."/>
            <person name="Castanera R."/>
            <person name="Alfaro M."/>
            <person name="Ramirez L."/>
            <person name="Pisabarro A.G."/>
            <person name="Kuo A."/>
            <person name="Tritt A."/>
            <person name="Lipzen A."/>
            <person name="He G."/>
            <person name="Yan M."/>
            <person name="Ng V."/>
            <person name="Cullen D."/>
            <person name="Martin F."/>
            <person name="Rosso M.-N."/>
            <person name="Henrissat B."/>
            <person name="Hibbett D."/>
            <person name="Martinez A.T."/>
            <person name="Grigoriev I.V."/>
        </authorList>
    </citation>
    <scope>NUCLEOTIDE SEQUENCE</scope>
    <source>
        <strain evidence="5">AH 44721</strain>
    </source>
</reference>
<dbReference type="GO" id="GO:0000775">
    <property type="term" value="C:chromosome, centromeric region"/>
    <property type="evidence" value="ECO:0007669"/>
    <property type="project" value="InterPro"/>
</dbReference>
<dbReference type="Proteomes" id="UP000724874">
    <property type="component" value="Unassembled WGS sequence"/>
</dbReference>
<evidence type="ECO:0000259" key="4">
    <source>
        <dbReference type="Pfam" id="PF07557"/>
    </source>
</evidence>
<dbReference type="OrthoDB" id="5394106at2759"/>
<feature type="compositionally biased region" description="Low complexity" evidence="3">
    <location>
        <begin position="500"/>
        <end position="527"/>
    </location>
</feature>
<dbReference type="EMBL" id="JADNYJ010000073">
    <property type="protein sequence ID" value="KAF8891122.1"/>
    <property type="molecule type" value="Genomic_DNA"/>
</dbReference>
<proteinExistence type="inferred from homology"/>
<feature type="region of interest" description="Disordered" evidence="3">
    <location>
        <begin position="264"/>
        <end position="461"/>
    </location>
</feature>
<keyword evidence="2" id="KW-0159">Chromosome partition</keyword>
<dbReference type="Pfam" id="PF07557">
    <property type="entry name" value="Shugoshin_C"/>
    <property type="match status" value="1"/>
</dbReference>
<sequence length="596" mass="65081">MSRRESRSSLGARQNDALYEFENFKKKFLLANKHITKLNSTLSIRIEELNAQISTLYVENLRLRASEISLATQLKREREKSRKVLEDAEAASQNLIKHLHYLRHTHDIKTTPEAPPTPPSPRARRPVLTISTASPTSPQLMRISRPPNIEKQPTPPRKKVKTKPRLSASKLPLPTRGSSPTPSSTPASVTLLVNPEPLSASSKPRKTIRRQSGMLTVNTESLSVPRSGSPAFGSPIRLEAGRAEEEEELAAVRGQLEVTMDQDVELDLPVKKEKRKGKGKEQRESESERDVICDTTPRREKKRHRDVGDSMETLKSKVRDPVPRTALQPIDNNVHEEIDLEPQVPSTRQFLQPGSPVGSAPTSRGSSSPAPPGSSETEGMPNGRERRVRKSVNYAEPKLNTKMRKPDPPPNSEPARKKRSSAAAVMTNTSYKPSSHPTTPIDDADVGTEARSSLDIPPVVVPPPLPLRGADGSYINPELFPLPPSRPGSASAMYSPGPPTRTTGSTTSGATVVPSSSSSSSLSSTTSIKRKKSRPQLLISDEESDGAEADEEYMGGARGANAWVNVEGRRKALPKRSAATAAVAALEDIRRHSMAF</sequence>
<evidence type="ECO:0000256" key="1">
    <source>
        <dbReference type="ARBA" id="ARBA00010845"/>
    </source>
</evidence>
<dbReference type="AlphaFoldDB" id="A0A9P5NJT7"/>
<feature type="compositionally biased region" description="Low complexity" evidence="3">
    <location>
        <begin position="171"/>
        <end position="189"/>
    </location>
</feature>
<feature type="domain" description="Shugoshin C-terminal" evidence="4">
    <location>
        <begin position="384"/>
        <end position="405"/>
    </location>
</feature>
<evidence type="ECO:0000313" key="5">
    <source>
        <dbReference type="EMBL" id="KAF8891122.1"/>
    </source>
</evidence>
<dbReference type="GO" id="GO:0005634">
    <property type="term" value="C:nucleus"/>
    <property type="evidence" value="ECO:0007669"/>
    <property type="project" value="InterPro"/>
</dbReference>
<dbReference type="GO" id="GO:0045132">
    <property type="term" value="P:meiotic chromosome segregation"/>
    <property type="evidence" value="ECO:0007669"/>
    <property type="project" value="InterPro"/>
</dbReference>
<accession>A0A9P5NJT7</accession>
<evidence type="ECO:0000256" key="2">
    <source>
        <dbReference type="ARBA" id="ARBA00022829"/>
    </source>
</evidence>
<feature type="compositionally biased region" description="Polar residues" evidence="3">
    <location>
        <begin position="129"/>
        <end position="139"/>
    </location>
</feature>
<feature type="compositionally biased region" description="Polar residues" evidence="3">
    <location>
        <begin position="426"/>
        <end position="438"/>
    </location>
</feature>
<gene>
    <name evidence="5" type="ORF">CPB84DRAFT_1784468</name>
</gene>
<comment type="similarity">
    <text evidence="1">Belongs to the shugoshin family.</text>
</comment>
<protein>
    <recommendedName>
        <fullName evidence="4">Shugoshin C-terminal domain-containing protein</fullName>
    </recommendedName>
</protein>
<organism evidence="5 6">
    <name type="scientific">Gymnopilus junonius</name>
    <name type="common">Spectacular rustgill mushroom</name>
    <name type="synonym">Gymnopilus spectabilis subsp. junonius</name>
    <dbReference type="NCBI Taxonomy" id="109634"/>
    <lineage>
        <taxon>Eukaryota</taxon>
        <taxon>Fungi</taxon>
        <taxon>Dikarya</taxon>
        <taxon>Basidiomycota</taxon>
        <taxon>Agaricomycotina</taxon>
        <taxon>Agaricomycetes</taxon>
        <taxon>Agaricomycetidae</taxon>
        <taxon>Agaricales</taxon>
        <taxon>Agaricineae</taxon>
        <taxon>Hymenogastraceae</taxon>
        <taxon>Gymnopilus</taxon>
    </lineage>
</organism>
<feature type="region of interest" description="Disordered" evidence="3">
    <location>
        <begin position="107"/>
        <end position="189"/>
    </location>
</feature>
<evidence type="ECO:0000256" key="3">
    <source>
        <dbReference type="SAM" id="MobiDB-lite"/>
    </source>
</evidence>
<feature type="region of interest" description="Disordered" evidence="3">
    <location>
        <begin position="478"/>
        <end position="557"/>
    </location>
</feature>
<keyword evidence="6" id="KW-1185">Reference proteome</keyword>
<feature type="compositionally biased region" description="Basic and acidic residues" evidence="3">
    <location>
        <begin position="279"/>
        <end position="298"/>
    </location>
</feature>
<name>A0A9P5NJT7_GYMJU</name>
<evidence type="ECO:0000313" key="6">
    <source>
        <dbReference type="Proteomes" id="UP000724874"/>
    </source>
</evidence>
<feature type="compositionally biased region" description="Basic and acidic residues" evidence="3">
    <location>
        <begin position="306"/>
        <end position="322"/>
    </location>
</feature>
<feature type="compositionally biased region" description="Acidic residues" evidence="3">
    <location>
        <begin position="540"/>
        <end position="553"/>
    </location>
</feature>